<dbReference type="AlphaFoldDB" id="A0A4Q7J899"/>
<dbReference type="EMBL" id="SFCC01000005">
    <property type="protein sequence ID" value="RZQ63910.1"/>
    <property type="molecule type" value="Genomic_DNA"/>
</dbReference>
<protein>
    <submittedName>
        <fullName evidence="1">Uncharacterized protein</fullName>
    </submittedName>
</protein>
<reference evidence="1 2" key="1">
    <citation type="submission" date="2019-02" db="EMBL/GenBank/DDBJ databases">
        <title>Draft genome sequence of Amycolatopsis sp. 8-3EHSu isolated from roots of Suaeda maritima.</title>
        <authorList>
            <person name="Duangmal K."/>
            <person name="Chantavorakit T."/>
        </authorList>
    </citation>
    <scope>NUCLEOTIDE SEQUENCE [LARGE SCALE GENOMIC DNA]</scope>
    <source>
        <strain evidence="1 2">8-3EHSu</strain>
    </source>
</reference>
<proteinExistence type="predicted"/>
<keyword evidence="2" id="KW-1185">Reference proteome</keyword>
<dbReference type="RefSeq" id="WP_130475435.1">
    <property type="nucleotide sequence ID" value="NZ_SFCC01000005.1"/>
</dbReference>
<gene>
    <name evidence="1" type="ORF">EWH70_12250</name>
</gene>
<organism evidence="1 2">
    <name type="scientific">Amycolatopsis suaedae</name>
    <dbReference type="NCBI Taxonomy" id="2510978"/>
    <lineage>
        <taxon>Bacteria</taxon>
        <taxon>Bacillati</taxon>
        <taxon>Actinomycetota</taxon>
        <taxon>Actinomycetes</taxon>
        <taxon>Pseudonocardiales</taxon>
        <taxon>Pseudonocardiaceae</taxon>
        <taxon>Amycolatopsis</taxon>
    </lineage>
</organism>
<dbReference type="OrthoDB" id="2678365at2"/>
<evidence type="ECO:0000313" key="1">
    <source>
        <dbReference type="EMBL" id="RZQ63910.1"/>
    </source>
</evidence>
<comment type="caution">
    <text evidence="1">The sequence shown here is derived from an EMBL/GenBank/DDBJ whole genome shotgun (WGS) entry which is preliminary data.</text>
</comment>
<name>A0A4Q7J899_9PSEU</name>
<accession>A0A4Q7J899</accession>
<sequence length="133" mass="14858">MTPAEARETLLFHSCAHPDVDDPRWQRGFLGSLRPFTGLREENFHEVMSALRTLAEPLGADLVPREVVSAVVSICHFGRAWGVAPDGMLRGNDLISDADAARLEEWIWSISHALTMILDGDVAEAFDEYDRHD</sequence>
<dbReference type="Proteomes" id="UP000292003">
    <property type="component" value="Unassembled WGS sequence"/>
</dbReference>
<evidence type="ECO:0000313" key="2">
    <source>
        <dbReference type="Proteomes" id="UP000292003"/>
    </source>
</evidence>